<reference evidence="1 2" key="1">
    <citation type="submission" date="2013-04" db="EMBL/GenBank/DDBJ databases">
        <title>The Genome Sequence of Parabacteroides gordonii DSM 23371.</title>
        <authorList>
            <consortium name="The Broad Institute Genomics Platform"/>
            <person name="Earl A."/>
            <person name="Ward D."/>
            <person name="Feldgarden M."/>
            <person name="Gevers D."/>
            <person name="Martens E."/>
            <person name="Sakamoto M."/>
            <person name="Benno Y."/>
            <person name="Suzuki N."/>
            <person name="Matsunaga N."/>
            <person name="Koshihara K."/>
            <person name="Seki M."/>
            <person name="Komiya H."/>
            <person name="Walker B."/>
            <person name="Young S."/>
            <person name="Zeng Q."/>
            <person name="Gargeya S."/>
            <person name="Fitzgerald M."/>
            <person name="Haas B."/>
            <person name="Abouelleil A."/>
            <person name="Allen A.W."/>
            <person name="Alvarado L."/>
            <person name="Arachchi H.M."/>
            <person name="Berlin A.M."/>
            <person name="Chapman S.B."/>
            <person name="Gainer-Dewar J."/>
            <person name="Goldberg J."/>
            <person name="Griggs A."/>
            <person name="Gujja S."/>
            <person name="Hansen M."/>
            <person name="Howarth C."/>
            <person name="Imamovic A."/>
            <person name="Ireland A."/>
            <person name="Larimer J."/>
            <person name="McCowan C."/>
            <person name="Murphy C."/>
            <person name="Pearson M."/>
            <person name="Poon T.W."/>
            <person name="Priest M."/>
            <person name="Roberts A."/>
            <person name="Saif S."/>
            <person name="Shea T."/>
            <person name="Sisk P."/>
            <person name="Sykes S."/>
            <person name="Wortman J."/>
            <person name="Nusbaum C."/>
            <person name="Birren B."/>
        </authorList>
    </citation>
    <scope>NUCLEOTIDE SEQUENCE [LARGE SCALE GENOMIC DNA]</scope>
    <source>
        <strain evidence="1 2">MS-1</strain>
    </source>
</reference>
<protein>
    <submittedName>
        <fullName evidence="1">Uncharacterized protein</fullName>
    </submittedName>
</protein>
<dbReference type="EMBL" id="AQHW01000025">
    <property type="protein sequence ID" value="KKB49197.1"/>
    <property type="molecule type" value="Genomic_DNA"/>
</dbReference>
<dbReference type="AlphaFoldDB" id="A0A0F5IVM6"/>
<name>A0A0F5IVM6_9BACT</name>
<proteinExistence type="predicted"/>
<dbReference type="RefSeq" id="WP_028729232.1">
    <property type="nucleotide sequence ID" value="NZ_KE386763.1"/>
</dbReference>
<dbReference type="STRING" id="1203610.HMPREF1536_04261"/>
<evidence type="ECO:0000313" key="1">
    <source>
        <dbReference type="EMBL" id="KKB49197.1"/>
    </source>
</evidence>
<accession>A0A0F5IVM6</accession>
<dbReference type="Proteomes" id="UP000033035">
    <property type="component" value="Unassembled WGS sequence"/>
</dbReference>
<sequence>MTKCNENMTPGSSSKGGYLRVERNVLKASFGDNVELRHLARVLLCVQTFVYFREGVVCFNEATFICHAGEWITSYSEMANLTGLCRKTVKKCLIRLKSAGFLQVKDLINYKLISLNNYNRQKPVSVNTDLPSPIGQPAENESTGDFFGQAMNFYNPNNGQKGMVN</sequence>
<evidence type="ECO:0000313" key="2">
    <source>
        <dbReference type="Proteomes" id="UP000033035"/>
    </source>
</evidence>
<keyword evidence="2" id="KW-1185">Reference proteome</keyword>
<gene>
    <name evidence="1" type="ORF">HMPREF1536_04261</name>
</gene>
<organism evidence="1 2">
    <name type="scientific">Parabacteroides gordonii MS-1 = DSM 23371</name>
    <dbReference type="NCBI Taxonomy" id="1203610"/>
    <lineage>
        <taxon>Bacteria</taxon>
        <taxon>Pseudomonadati</taxon>
        <taxon>Bacteroidota</taxon>
        <taxon>Bacteroidia</taxon>
        <taxon>Bacteroidales</taxon>
        <taxon>Tannerellaceae</taxon>
        <taxon>Parabacteroides</taxon>
    </lineage>
</organism>
<comment type="caution">
    <text evidence="1">The sequence shown here is derived from an EMBL/GenBank/DDBJ whole genome shotgun (WGS) entry which is preliminary data.</text>
</comment>
<dbReference type="PATRIC" id="fig|1203610.3.peg.4337"/>
<dbReference type="HOGENOM" id="CLU_1617398_0_0_10"/>